<dbReference type="PANTHER" id="PTHR10997:SF7">
    <property type="entry name" value="IMPORTIN-11"/>
    <property type="match status" value="1"/>
</dbReference>
<gene>
    <name evidence="6" type="ORF">QYM36_017274</name>
</gene>
<dbReference type="Pfam" id="PF25758">
    <property type="entry name" value="TPR_IPO11"/>
    <property type="match status" value="1"/>
</dbReference>
<dbReference type="InterPro" id="IPR058669">
    <property type="entry name" value="TPR_IPO7/11-like"/>
</dbReference>
<sequence>MADNERTFLKLPDKRGFTNMDVLKVLEAGVSQNPVFLKQAETTLKEWEVMPGFYSHIFEVISNRNLDVSVRWLAAVTLKNGIERYWRKSAPHGMSESEKARIRPRMLSLIGEPINQIATQLGVLIGKIARYDVPHDWPELLPALIVGIQSEDSLIQERALFTLHHVIKSLASKRLAGDRKSFQNLADQLLVPMLEVWNVHLDTTVLQVCEKQDAAQETIGKSIICTKILRKLVVQGVREPLRDTRICRFAEVLFEKIKTLLEIRNFFLIGTQLDANMKKLIINHVKIIADLLERSPLLFLPLITPSLNFVADYVFTVEGQRFCFQEFAVKLMNLMKALILCAEYKPAKVIEETKEVATLEAHKMKMAFFTPSKLSQLFHCLVGEYLPLKEEELNKWSNDPEEFLHEEGGESWKYSLRPCAESLFLAIFHEYSTVMCSLLLALVKDNTAFVSAEDFQGILRRDAIYNALGLVSFELFDQIDFDNWFSTSLLEELRCTEPNYRVLRRRIVWLIGRWTNVKFSTDLRPVMYEVLLNLMGNHEDLVVRLEAAETLRTAMDDFDFSVEQFMPYLQLSFGQLFQLLKEVNECDTKLHVLNVISLMIELVGAEIKPYVGGLIQFLPALWEASEQHNMLRCSIISTLVHIVKGLGEFSIELGSFLIPVIHYATDTTQSAHVYLIDDGLELWKALVENSPVSSPALLKLYDNLPKVLEESSEYLLIGCQIMKSYLYLCPEEFMKSYGTPTIAFFNNEVQDMRNEGVIKVLGVIDQMILCSPTLAVNVVSPLVMFALKVIYEDSEMPLFLCACFSLVSRLVLTSRQHFLQAVNEFGSQINASPDSVLNRILDVWIDRMSYFSSTEKRKLMSIALISLLASGSPLVLDKICGILMRVCETIQDVLTREEDGQEVDRLFASPGSFVPEFSGDDEESRTTEHTKRQRKVLTTMDPIHVLSLPDYFKEQINKLRGHLSPSDFEGLMKTVDVETMEMVKDFFENTRIKPVSPISSAAIIKFC</sequence>
<evidence type="ECO:0000256" key="2">
    <source>
        <dbReference type="ARBA" id="ARBA00007991"/>
    </source>
</evidence>
<dbReference type="GO" id="GO:0005829">
    <property type="term" value="C:cytosol"/>
    <property type="evidence" value="ECO:0007669"/>
    <property type="project" value="TreeGrafter"/>
</dbReference>
<dbReference type="GO" id="GO:0005635">
    <property type="term" value="C:nuclear envelope"/>
    <property type="evidence" value="ECO:0007669"/>
    <property type="project" value="TreeGrafter"/>
</dbReference>
<accession>A0AA88HAD3</accession>
<dbReference type="GO" id="GO:0006606">
    <property type="term" value="P:protein import into nucleus"/>
    <property type="evidence" value="ECO:0007669"/>
    <property type="project" value="TreeGrafter"/>
</dbReference>
<comment type="similarity">
    <text evidence="2">Belongs to the importin beta family.</text>
</comment>
<evidence type="ECO:0000256" key="1">
    <source>
        <dbReference type="ARBA" id="ARBA00004123"/>
    </source>
</evidence>
<keyword evidence="3" id="KW-0813">Transport</keyword>
<organism evidence="6 7">
    <name type="scientific">Artemia franciscana</name>
    <name type="common">Brine shrimp</name>
    <name type="synonym">Artemia sanfranciscana</name>
    <dbReference type="NCBI Taxonomy" id="6661"/>
    <lineage>
        <taxon>Eukaryota</taxon>
        <taxon>Metazoa</taxon>
        <taxon>Ecdysozoa</taxon>
        <taxon>Arthropoda</taxon>
        <taxon>Crustacea</taxon>
        <taxon>Branchiopoda</taxon>
        <taxon>Anostraca</taxon>
        <taxon>Artemiidae</taxon>
        <taxon>Artemia</taxon>
    </lineage>
</organism>
<evidence type="ECO:0000313" key="6">
    <source>
        <dbReference type="EMBL" id="KAK2705168.1"/>
    </source>
</evidence>
<feature type="domain" description="Importin N-terminal" evidence="5">
    <location>
        <begin position="40"/>
        <end position="112"/>
    </location>
</feature>
<evidence type="ECO:0000256" key="4">
    <source>
        <dbReference type="ARBA" id="ARBA00023242"/>
    </source>
</evidence>
<comment type="subcellular location">
    <subcellularLocation>
        <location evidence="1">Nucleus</location>
    </subcellularLocation>
</comment>
<dbReference type="InterPro" id="IPR016024">
    <property type="entry name" value="ARM-type_fold"/>
</dbReference>
<dbReference type="SUPFAM" id="SSF48371">
    <property type="entry name" value="ARM repeat"/>
    <property type="match status" value="1"/>
</dbReference>
<dbReference type="InterPro" id="IPR001494">
    <property type="entry name" value="Importin-beta_N"/>
</dbReference>
<keyword evidence="4" id="KW-0539">Nucleus</keyword>
<protein>
    <recommendedName>
        <fullName evidence="5">Importin N-terminal domain-containing protein</fullName>
    </recommendedName>
</protein>
<reference evidence="6" key="1">
    <citation type="submission" date="2023-07" db="EMBL/GenBank/DDBJ databases">
        <title>Chromosome-level genome assembly of Artemia franciscana.</title>
        <authorList>
            <person name="Jo E."/>
        </authorList>
    </citation>
    <scope>NUCLEOTIDE SEQUENCE</scope>
    <source>
        <tissue evidence="6">Whole body</tissue>
    </source>
</reference>
<comment type="caution">
    <text evidence="6">The sequence shown here is derived from an EMBL/GenBank/DDBJ whole genome shotgun (WGS) entry which is preliminary data.</text>
</comment>
<dbReference type="Proteomes" id="UP001187531">
    <property type="component" value="Unassembled WGS sequence"/>
</dbReference>
<dbReference type="InterPro" id="IPR011989">
    <property type="entry name" value="ARM-like"/>
</dbReference>
<dbReference type="PROSITE" id="PS50166">
    <property type="entry name" value="IMPORTIN_B_NT"/>
    <property type="match status" value="1"/>
</dbReference>
<evidence type="ECO:0000313" key="7">
    <source>
        <dbReference type="Proteomes" id="UP001187531"/>
    </source>
</evidence>
<dbReference type="AlphaFoldDB" id="A0AA88HAD3"/>
<proteinExistence type="inferred from homology"/>
<dbReference type="GO" id="GO:0031267">
    <property type="term" value="F:small GTPase binding"/>
    <property type="evidence" value="ECO:0007669"/>
    <property type="project" value="InterPro"/>
</dbReference>
<name>A0AA88HAD3_ARTSF</name>
<dbReference type="EMBL" id="JAVRJZ010000021">
    <property type="protein sequence ID" value="KAK2705168.1"/>
    <property type="molecule type" value="Genomic_DNA"/>
</dbReference>
<evidence type="ECO:0000256" key="3">
    <source>
        <dbReference type="ARBA" id="ARBA00022448"/>
    </source>
</evidence>
<keyword evidence="7" id="KW-1185">Reference proteome</keyword>
<dbReference type="Gene3D" id="1.25.10.10">
    <property type="entry name" value="Leucine-rich Repeat Variant"/>
    <property type="match status" value="1"/>
</dbReference>
<dbReference type="PANTHER" id="PTHR10997">
    <property type="entry name" value="IMPORTIN-7, 8, 11"/>
    <property type="match status" value="1"/>
</dbReference>
<dbReference type="Pfam" id="PF03810">
    <property type="entry name" value="IBN_N"/>
    <property type="match status" value="1"/>
</dbReference>
<evidence type="ECO:0000259" key="5">
    <source>
        <dbReference type="PROSITE" id="PS50166"/>
    </source>
</evidence>
<dbReference type="SMART" id="SM00913">
    <property type="entry name" value="IBN_N"/>
    <property type="match status" value="1"/>
</dbReference>